<sequence length="269" mass="30603">MKKIILPLFAISLLWACTSDNQEKKVAHVITAENDTLTYRYDSVKVVSNNFVKPEVNQLADTAKAVVKYPVFENDSLNSYIKSQVFHYFGDEEVPTAFDDIAGSFIRGYNEFYVANPGTAQWWYLLIDIKVIRQLHNYVALKYIHSDYAGGAHGNTIISYINFNPKTNKAVTLDSLILPEKKAELLKIGERIFRSNEKISSTEPLDKRYFFTNGRFTLPKTFYVSDKGLVFLYNAYEIKSYADGTTELIIPFSELSGIAKPQTILTPTE</sequence>
<evidence type="ECO:0000259" key="2">
    <source>
        <dbReference type="Pfam" id="PF13739"/>
    </source>
</evidence>
<feature type="domain" description="Deacetylase PdaC" evidence="2">
    <location>
        <begin position="61"/>
        <end position="156"/>
    </location>
</feature>
<evidence type="ECO:0008006" key="5">
    <source>
        <dbReference type="Google" id="ProtNLM"/>
    </source>
</evidence>
<dbReference type="Gene3D" id="3.30.565.40">
    <property type="entry name" value="Fervidobacterium nodosum Rt17-B1 like"/>
    <property type="match status" value="1"/>
</dbReference>
<reference evidence="4" key="1">
    <citation type="submission" date="2017-09" db="EMBL/GenBank/DDBJ databases">
        <authorList>
            <person name="Varghese N."/>
            <person name="Submissions S."/>
        </authorList>
    </citation>
    <scope>NUCLEOTIDE SEQUENCE [LARGE SCALE GENOMIC DNA]</scope>
    <source>
        <strain evidence="4">CGMCC 1.12803</strain>
    </source>
</reference>
<keyword evidence="4" id="KW-1185">Reference proteome</keyword>
<dbReference type="AlphaFoldDB" id="A0A285ZTN9"/>
<dbReference type="Pfam" id="PF11738">
    <property type="entry name" value="DUF3298"/>
    <property type="match status" value="1"/>
</dbReference>
<dbReference type="EMBL" id="OCMT01000001">
    <property type="protein sequence ID" value="SOD12996.1"/>
    <property type="molecule type" value="Genomic_DNA"/>
</dbReference>
<dbReference type="Gene3D" id="3.90.640.20">
    <property type="entry name" value="Heat-shock cognate protein, ATPase"/>
    <property type="match status" value="1"/>
</dbReference>
<dbReference type="RefSeq" id="WP_097129241.1">
    <property type="nucleotide sequence ID" value="NZ_OCMT01000001.1"/>
</dbReference>
<gene>
    <name evidence="3" type="ORF">SAMN06297358_0954</name>
</gene>
<evidence type="ECO:0000259" key="1">
    <source>
        <dbReference type="Pfam" id="PF11738"/>
    </source>
</evidence>
<dbReference type="OrthoDB" id="594879at2"/>
<name>A0A285ZTN9_9SPHI</name>
<dbReference type="Pfam" id="PF13739">
    <property type="entry name" value="PdaC"/>
    <property type="match status" value="1"/>
</dbReference>
<protein>
    <recommendedName>
        <fullName evidence="5">DUF3298 domain-containing protein</fullName>
    </recommendedName>
</protein>
<dbReference type="InterPro" id="IPR021729">
    <property type="entry name" value="DUF3298"/>
</dbReference>
<dbReference type="InterPro" id="IPR025303">
    <property type="entry name" value="PdaC"/>
</dbReference>
<organism evidence="3 4">
    <name type="scientific">Pedobacter xixiisoli</name>
    <dbReference type="NCBI Taxonomy" id="1476464"/>
    <lineage>
        <taxon>Bacteria</taxon>
        <taxon>Pseudomonadati</taxon>
        <taxon>Bacteroidota</taxon>
        <taxon>Sphingobacteriia</taxon>
        <taxon>Sphingobacteriales</taxon>
        <taxon>Sphingobacteriaceae</taxon>
        <taxon>Pedobacter</taxon>
    </lineage>
</organism>
<dbReference type="Proteomes" id="UP000219281">
    <property type="component" value="Unassembled WGS sequence"/>
</dbReference>
<feature type="domain" description="DUF3298" evidence="1">
    <location>
        <begin position="176"/>
        <end position="253"/>
    </location>
</feature>
<accession>A0A285ZTN9</accession>
<evidence type="ECO:0000313" key="3">
    <source>
        <dbReference type="EMBL" id="SOD12996.1"/>
    </source>
</evidence>
<proteinExistence type="predicted"/>
<evidence type="ECO:0000313" key="4">
    <source>
        <dbReference type="Proteomes" id="UP000219281"/>
    </source>
</evidence>
<dbReference type="InterPro" id="IPR037126">
    <property type="entry name" value="PdaC/RsiV-like_sf"/>
</dbReference>